<dbReference type="CDD" id="cd00739">
    <property type="entry name" value="DHPS"/>
    <property type="match status" value="1"/>
</dbReference>
<dbReference type="Proteomes" id="UP001595615">
    <property type="component" value="Unassembled WGS sequence"/>
</dbReference>
<keyword evidence="7" id="KW-0460">Magnesium</keyword>
<dbReference type="GO" id="GO:0004156">
    <property type="term" value="F:dihydropteroate synthase activity"/>
    <property type="evidence" value="ECO:0007669"/>
    <property type="project" value="UniProtKB-EC"/>
</dbReference>
<evidence type="ECO:0000313" key="10">
    <source>
        <dbReference type="EMBL" id="MFC3713385.1"/>
    </source>
</evidence>
<dbReference type="PANTHER" id="PTHR20941">
    <property type="entry name" value="FOLATE SYNTHESIS PROTEINS"/>
    <property type="match status" value="1"/>
</dbReference>
<dbReference type="Pfam" id="PF00809">
    <property type="entry name" value="Pterin_bind"/>
    <property type="match status" value="1"/>
</dbReference>
<keyword evidence="5 10" id="KW-0808">Transferase</keyword>
<evidence type="ECO:0000256" key="7">
    <source>
        <dbReference type="ARBA" id="ARBA00022842"/>
    </source>
</evidence>
<protein>
    <recommendedName>
        <fullName evidence="4">dihydropteroate synthase</fullName>
        <ecNumber evidence="4">2.5.1.15</ecNumber>
    </recommendedName>
</protein>
<dbReference type="PROSITE" id="PS50972">
    <property type="entry name" value="PTERIN_BINDING"/>
    <property type="match status" value="1"/>
</dbReference>
<dbReference type="EC" id="2.5.1.15" evidence="4"/>
<dbReference type="SUPFAM" id="SSF51717">
    <property type="entry name" value="Dihydropteroate synthetase-like"/>
    <property type="match status" value="1"/>
</dbReference>
<accession>A0ABV7XB62</accession>
<keyword evidence="11" id="KW-1185">Reference proteome</keyword>
<evidence type="ECO:0000259" key="9">
    <source>
        <dbReference type="PROSITE" id="PS50972"/>
    </source>
</evidence>
<dbReference type="PROSITE" id="PS00793">
    <property type="entry name" value="DHPS_2"/>
    <property type="match status" value="1"/>
</dbReference>
<evidence type="ECO:0000313" key="11">
    <source>
        <dbReference type="Proteomes" id="UP001595615"/>
    </source>
</evidence>
<dbReference type="NCBIfam" id="TIGR01496">
    <property type="entry name" value="DHPS"/>
    <property type="match status" value="1"/>
</dbReference>
<gene>
    <name evidence="10" type="primary">folP</name>
    <name evidence="10" type="ORF">ACFOMD_12435</name>
</gene>
<proteinExistence type="predicted"/>
<comment type="pathway">
    <text evidence="3">Cofactor biosynthesis; tetrahydrofolate biosynthesis; 7,8-dihydrofolate from 2-amino-4-hydroxy-6-hydroxymethyl-7,8-dihydropteridine diphosphate and 4-aminobenzoate: step 1/2.</text>
</comment>
<dbReference type="EMBL" id="JBHRXV010000011">
    <property type="protein sequence ID" value="MFC3713385.1"/>
    <property type="molecule type" value="Genomic_DNA"/>
</dbReference>
<keyword evidence="8" id="KW-0289">Folate biosynthesis</keyword>
<dbReference type="RefSeq" id="WP_380861831.1">
    <property type="nucleotide sequence ID" value="NZ_JBHRXV010000011.1"/>
</dbReference>
<dbReference type="PANTHER" id="PTHR20941:SF1">
    <property type="entry name" value="FOLIC ACID SYNTHESIS PROTEIN FOL1"/>
    <property type="match status" value="1"/>
</dbReference>
<feature type="domain" description="Pterin-binding" evidence="9">
    <location>
        <begin position="93"/>
        <end position="346"/>
    </location>
</feature>
<dbReference type="InterPro" id="IPR011005">
    <property type="entry name" value="Dihydropteroate_synth-like_sf"/>
</dbReference>
<evidence type="ECO:0000256" key="4">
    <source>
        <dbReference type="ARBA" id="ARBA00012458"/>
    </source>
</evidence>
<dbReference type="Gene3D" id="3.20.20.20">
    <property type="entry name" value="Dihydropteroate synthase-like"/>
    <property type="match status" value="1"/>
</dbReference>
<evidence type="ECO:0000256" key="1">
    <source>
        <dbReference type="ARBA" id="ARBA00000012"/>
    </source>
</evidence>
<reference evidence="11" key="1">
    <citation type="journal article" date="2019" name="Int. J. Syst. Evol. Microbiol.">
        <title>The Global Catalogue of Microorganisms (GCM) 10K type strain sequencing project: providing services to taxonomists for standard genome sequencing and annotation.</title>
        <authorList>
            <consortium name="The Broad Institute Genomics Platform"/>
            <consortium name="The Broad Institute Genome Sequencing Center for Infectious Disease"/>
            <person name="Wu L."/>
            <person name="Ma J."/>
        </authorList>
    </citation>
    <scope>NUCLEOTIDE SEQUENCE [LARGE SCALE GENOMIC DNA]</scope>
    <source>
        <strain evidence="11">KCTC 42644</strain>
    </source>
</reference>
<dbReference type="PROSITE" id="PS00792">
    <property type="entry name" value="DHPS_1"/>
    <property type="match status" value="1"/>
</dbReference>
<sequence length="358" mass="37570">MTDLYLRPTAFIDAPFGHDGQAARLAGGLCWFSAVELIARNGPRQLIPLDRLDDARATLPAPQRDRFDQLWSNLTTARPPLALGQRTLRFDSPSVMGILNVTPDSFSDGGRHMDADIAAAAAVDMAAAGVAIVDVGAESTRPGAAPVWEGDELARLEPLLPRLAAAGLLVSVDTRKAAVMRQALALGAGVVNDVSALTYDPAALDLVAAAGCPVVLMHHRGDPQTMQDDPRYDDVLLDVFDGLEARIAACVAAGIGRGRIIADPGIGFGKSLRHNLDLLNGLSLFHGLGVPLLLGASRKRFIGALSGEAPADQRLGGSIAVAVAGIAQGVQIVRVHDVPETVQALRVWRGLRDAALTP</sequence>
<comment type="catalytic activity">
    <reaction evidence="1">
        <text>(7,8-dihydropterin-6-yl)methyl diphosphate + 4-aminobenzoate = 7,8-dihydropteroate + diphosphate</text>
        <dbReference type="Rhea" id="RHEA:19949"/>
        <dbReference type="ChEBI" id="CHEBI:17836"/>
        <dbReference type="ChEBI" id="CHEBI:17839"/>
        <dbReference type="ChEBI" id="CHEBI:33019"/>
        <dbReference type="ChEBI" id="CHEBI:72950"/>
        <dbReference type="EC" id="2.5.1.15"/>
    </reaction>
</comment>
<evidence type="ECO:0000256" key="3">
    <source>
        <dbReference type="ARBA" id="ARBA00004763"/>
    </source>
</evidence>
<evidence type="ECO:0000256" key="2">
    <source>
        <dbReference type="ARBA" id="ARBA00001946"/>
    </source>
</evidence>
<dbReference type="InterPro" id="IPR000489">
    <property type="entry name" value="Pterin-binding_dom"/>
</dbReference>
<dbReference type="InterPro" id="IPR045031">
    <property type="entry name" value="DHP_synth-like"/>
</dbReference>
<evidence type="ECO:0000256" key="8">
    <source>
        <dbReference type="ARBA" id="ARBA00022909"/>
    </source>
</evidence>
<name>A0ABV7XB62_9SPHN</name>
<dbReference type="InterPro" id="IPR006390">
    <property type="entry name" value="DHP_synth_dom"/>
</dbReference>
<comment type="cofactor">
    <cofactor evidence="2">
        <name>Mg(2+)</name>
        <dbReference type="ChEBI" id="CHEBI:18420"/>
    </cofactor>
</comment>
<evidence type="ECO:0000256" key="6">
    <source>
        <dbReference type="ARBA" id="ARBA00022723"/>
    </source>
</evidence>
<evidence type="ECO:0000256" key="5">
    <source>
        <dbReference type="ARBA" id="ARBA00022679"/>
    </source>
</evidence>
<keyword evidence="6" id="KW-0479">Metal-binding</keyword>
<organism evidence="10 11">
    <name type="scientific">Sphingoaurantiacus capsulatus</name>
    <dbReference type="NCBI Taxonomy" id="1771310"/>
    <lineage>
        <taxon>Bacteria</taxon>
        <taxon>Pseudomonadati</taxon>
        <taxon>Pseudomonadota</taxon>
        <taxon>Alphaproteobacteria</taxon>
        <taxon>Sphingomonadales</taxon>
        <taxon>Sphingosinicellaceae</taxon>
        <taxon>Sphingoaurantiacus</taxon>
    </lineage>
</organism>
<comment type="caution">
    <text evidence="10">The sequence shown here is derived from an EMBL/GenBank/DDBJ whole genome shotgun (WGS) entry which is preliminary data.</text>
</comment>